<organism evidence="2 3">
    <name type="scientific">Streptomyces daghestanicus</name>
    <dbReference type="NCBI Taxonomy" id="66885"/>
    <lineage>
        <taxon>Bacteria</taxon>
        <taxon>Bacillati</taxon>
        <taxon>Actinomycetota</taxon>
        <taxon>Actinomycetes</taxon>
        <taxon>Kitasatosporales</taxon>
        <taxon>Streptomycetaceae</taxon>
        <taxon>Streptomyces</taxon>
    </lineage>
</organism>
<dbReference type="EMBL" id="BNDX01000016">
    <property type="protein sequence ID" value="GHI33918.1"/>
    <property type="molecule type" value="Genomic_DNA"/>
</dbReference>
<dbReference type="Proteomes" id="UP001052655">
    <property type="component" value="Unassembled WGS sequence"/>
</dbReference>
<gene>
    <name evidence="2" type="ORF">Sdagh_56480</name>
</gene>
<evidence type="ECO:0008006" key="4">
    <source>
        <dbReference type="Google" id="ProtNLM"/>
    </source>
</evidence>
<keyword evidence="3" id="KW-1185">Reference proteome</keyword>
<evidence type="ECO:0000313" key="2">
    <source>
        <dbReference type="EMBL" id="GHI33918.1"/>
    </source>
</evidence>
<dbReference type="RefSeq" id="WP_190077278.1">
    <property type="nucleotide sequence ID" value="NZ_BMTC01000010.1"/>
</dbReference>
<evidence type="ECO:0000256" key="1">
    <source>
        <dbReference type="SAM" id="MobiDB-lite"/>
    </source>
</evidence>
<evidence type="ECO:0000313" key="3">
    <source>
        <dbReference type="Proteomes" id="UP001052655"/>
    </source>
</evidence>
<proteinExistence type="predicted"/>
<protein>
    <recommendedName>
        <fullName evidence="4">Secreted protein</fullName>
    </recommendedName>
</protein>
<accession>A0ABQ3Q9H1</accession>
<feature type="region of interest" description="Disordered" evidence="1">
    <location>
        <begin position="45"/>
        <end position="73"/>
    </location>
</feature>
<comment type="caution">
    <text evidence="2">The sequence shown here is derived from an EMBL/GenBank/DDBJ whole genome shotgun (WGS) entry which is preliminary data.</text>
</comment>
<name>A0ABQ3Q9H1_9ACTN</name>
<reference evidence="2" key="1">
    <citation type="submission" date="2024-05" db="EMBL/GenBank/DDBJ databases">
        <title>Whole genome shotgun sequence of Streptomyces daghestanicus NBRC 12762.</title>
        <authorList>
            <person name="Komaki H."/>
            <person name="Tamura T."/>
        </authorList>
    </citation>
    <scope>NUCLEOTIDE SEQUENCE</scope>
    <source>
        <strain evidence="2">NBRC 12762</strain>
    </source>
</reference>
<sequence>MVTLGVFFGLLLCVIAAIVWKVGRRGSGPTENIEGLRIEQERRSAADSARHSFNAIAQHDTLPTRGDSHRDKR</sequence>